<keyword evidence="2" id="KW-1185">Reference proteome</keyword>
<reference evidence="1" key="1">
    <citation type="submission" date="2023-07" db="EMBL/GenBank/DDBJ databases">
        <title>Black Yeasts Isolated from many extreme environments.</title>
        <authorList>
            <person name="Coleine C."/>
            <person name="Stajich J.E."/>
            <person name="Selbmann L."/>
        </authorList>
    </citation>
    <scope>NUCLEOTIDE SEQUENCE</scope>
    <source>
        <strain evidence="1">CCFEE 5714</strain>
    </source>
</reference>
<name>A0ACC3NUZ2_9PEZI</name>
<evidence type="ECO:0000313" key="1">
    <source>
        <dbReference type="EMBL" id="KAK3723475.1"/>
    </source>
</evidence>
<evidence type="ECO:0000313" key="2">
    <source>
        <dbReference type="Proteomes" id="UP001281147"/>
    </source>
</evidence>
<dbReference type="EMBL" id="JAUTXU010000009">
    <property type="protein sequence ID" value="KAK3723475.1"/>
    <property type="molecule type" value="Genomic_DNA"/>
</dbReference>
<organism evidence="1 2">
    <name type="scientific">Vermiconidia calcicola</name>
    <dbReference type="NCBI Taxonomy" id="1690605"/>
    <lineage>
        <taxon>Eukaryota</taxon>
        <taxon>Fungi</taxon>
        <taxon>Dikarya</taxon>
        <taxon>Ascomycota</taxon>
        <taxon>Pezizomycotina</taxon>
        <taxon>Dothideomycetes</taxon>
        <taxon>Dothideomycetidae</taxon>
        <taxon>Mycosphaerellales</taxon>
        <taxon>Extremaceae</taxon>
        <taxon>Vermiconidia</taxon>
    </lineage>
</organism>
<proteinExistence type="predicted"/>
<dbReference type="Proteomes" id="UP001281147">
    <property type="component" value="Unassembled WGS sequence"/>
</dbReference>
<accession>A0ACC3NUZ2</accession>
<gene>
    <name evidence="1" type="ORF">LTR37_001727</name>
</gene>
<sequence>MNEKHGFETITTTDHRAWLWVRLHVEVEITSRPDDIRQVVSILSLLYSGLVLGARVTGKWELLHYDDAVLGVAYVFAFAHYGILFKAILCGLGASTLVIPQALMTNAAEYYFISRILAFCALCFSKTSIIMFTRRIFTGDLTNENVFFATAYATTALYGIARWTVITLLDVLTEISLVALPLWFVSKNNLKASKKGVVVFVYSFRLIVAALSVASSATYLKYLKRSQATSIDAAPTVAWQEVLLGFSLISASIPCLRSFLWAFKSTGLMTVYGNYGTGSYGDTTRMPSDRLRDRPSPPSQNRDGQQPWRSLASRVSTKWTSGRDLDHPRRS</sequence>
<comment type="caution">
    <text evidence="1">The sequence shown here is derived from an EMBL/GenBank/DDBJ whole genome shotgun (WGS) entry which is preliminary data.</text>
</comment>
<protein>
    <submittedName>
        <fullName evidence="1">Uncharacterized protein</fullName>
    </submittedName>
</protein>